<dbReference type="InterPro" id="IPR029071">
    <property type="entry name" value="Ubiquitin-like_domsf"/>
</dbReference>
<evidence type="ECO:0000259" key="17">
    <source>
        <dbReference type="PROSITE" id="PS50057"/>
    </source>
</evidence>
<dbReference type="Gene3D" id="1.20.80.10">
    <property type="match status" value="1"/>
</dbReference>
<dbReference type="InterPro" id="IPR019748">
    <property type="entry name" value="FERM_central"/>
</dbReference>
<dbReference type="PROSITE" id="PS00661">
    <property type="entry name" value="FERM_2"/>
    <property type="match status" value="1"/>
</dbReference>
<dbReference type="PRINTS" id="PR00935">
    <property type="entry name" value="BAND41"/>
</dbReference>
<dbReference type="SMART" id="SM01195">
    <property type="entry name" value="FA"/>
    <property type="match status" value="1"/>
</dbReference>
<dbReference type="Pfam" id="PF09380">
    <property type="entry name" value="FERM_C"/>
    <property type="match status" value="1"/>
</dbReference>
<evidence type="ECO:0000256" key="7">
    <source>
        <dbReference type="ARBA" id="ARBA00022618"/>
    </source>
</evidence>
<keyword evidence="11" id="KW-0206">Cytoskeleton</keyword>
<keyword evidence="6" id="KW-0597">Phosphoprotein</keyword>
<feature type="domain" description="FERM" evidence="17">
    <location>
        <begin position="1"/>
        <end position="282"/>
    </location>
</feature>
<evidence type="ECO:0000256" key="3">
    <source>
        <dbReference type="ARBA" id="ARBA00004544"/>
    </source>
</evidence>
<sequence length="571" mass="65178">MQIKVTLLDDTLYECELDKHATGQELFMKVCDHLNLLEKDYYGLAIWETPTMKTWMDLTKEIRRQVQGANYSFTFNVKFYPPDPAQLSEDITRYYLCLQLRKDILQGRLPCSFVTLALLGSYALQSELGEYDPEVHSNDYAKDMKMAQGQTKELEDKMMELHHTYRSMSPAQADLMFLENAKKLSMYGVDLHQAKDLDGVDIMLGVCASGLMVYKDKLRINRFPWPKVLKVSYKRSSFFIKIRPSEVEQYESAIGFKLPNYKAAKKLWKVCVEHHTFFRLTSTEMATTPRKFLALGSKFRYSGRTQAQTRQASSLIDRPAPLFQRSSSKRNSRSLDGGTLFHLLFVCVSSLFPNFPQKRAKKLEGETIYIRHSNLMLEDLDKTQTEIMRHHTSISELKRSFMESVPEPRPSEWDKRLSTNSPFRTASINGQLQPASPVLKTQTITISDVTNSLRGTVTYKDMPLVHTETKTITYESAQPVDNLAERDSGVLLSAQTITSETISTTTTTQITKTVKGGISETRIEKRIVITGDTEIDHDKALAQAIKEAKEQHPDMSVTKVVVHQETEISPE</sequence>
<organism evidence="18 19">
    <name type="scientific">Lates calcarifer</name>
    <name type="common">Barramundi</name>
    <name type="synonym">Holocentrus calcarifer</name>
    <dbReference type="NCBI Taxonomy" id="8187"/>
    <lineage>
        <taxon>Eukaryota</taxon>
        <taxon>Metazoa</taxon>
        <taxon>Chordata</taxon>
        <taxon>Craniata</taxon>
        <taxon>Vertebrata</taxon>
        <taxon>Euteleostomi</taxon>
        <taxon>Actinopterygii</taxon>
        <taxon>Neopterygii</taxon>
        <taxon>Teleostei</taxon>
        <taxon>Neoteleostei</taxon>
        <taxon>Acanthomorphata</taxon>
        <taxon>Carangaria</taxon>
        <taxon>Carangaria incertae sedis</taxon>
        <taxon>Centropomidae</taxon>
        <taxon>Lates</taxon>
    </lineage>
</organism>
<dbReference type="CDD" id="cd13184">
    <property type="entry name" value="FERM_C_4_1_family"/>
    <property type="match status" value="1"/>
</dbReference>
<dbReference type="GeneTree" id="ENSGT00940000157833"/>
<reference evidence="18" key="3">
    <citation type="submission" date="2025-09" db="UniProtKB">
        <authorList>
            <consortium name="Ensembl"/>
        </authorList>
    </citation>
    <scope>IDENTIFICATION</scope>
</reference>
<dbReference type="GO" id="GO:0005856">
    <property type="term" value="C:cytoskeleton"/>
    <property type="evidence" value="ECO:0007669"/>
    <property type="project" value="UniProtKB-SubCell"/>
</dbReference>
<evidence type="ECO:0000256" key="6">
    <source>
        <dbReference type="ARBA" id="ARBA00022553"/>
    </source>
</evidence>
<evidence type="ECO:0000313" key="18">
    <source>
        <dbReference type="Ensembl" id="ENSLCAP00010025685.1"/>
    </source>
</evidence>
<dbReference type="FunFam" id="1.20.80.10:FF:000001">
    <property type="entry name" value="Erythrocyte membrane protein band 4.1"/>
    <property type="match status" value="1"/>
</dbReference>
<dbReference type="InterPro" id="IPR000299">
    <property type="entry name" value="FERM_domain"/>
</dbReference>
<evidence type="ECO:0000256" key="4">
    <source>
        <dbReference type="ARBA" id="ARBA00022448"/>
    </source>
</evidence>
<keyword evidence="19" id="KW-1185">Reference proteome</keyword>
<dbReference type="AlphaFoldDB" id="A0A4W6DLN8"/>
<dbReference type="Gene3D" id="2.30.29.30">
    <property type="entry name" value="Pleckstrin-homology domain (PH domain)/Phosphotyrosine-binding domain (PTB)"/>
    <property type="match status" value="1"/>
</dbReference>
<dbReference type="InterPro" id="IPR035963">
    <property type="entry name" value="FERM_2"/>
</dbReference>
<dbReference type="Ensembl" id="ENSLCAT00010026235.1">
    <property type="protein sequence ID" value="ENSLCAP00010025685.1"/>
    <property type="gene ID" value="ENSLCAG00010011994.1"/>
</dbReference>
<keyword evidence="13" id="KW-0131">Cell cycle</keyword>
<dbReference type="GO" id="GO:0005198">
    <property type="term" value="F:structural molecule activity"/>
    <property type="evidence" value="ECO:0007669"/>
    <property type="project" value="InterPro"/>
</dbReference>
<dbReference type="Pfam" id="PF04382">
    <property type="entry name" value="SAB"/>
    <property type="match status" value="1"/>
</dbReference>
<keyword evidence="5" id="KW-0963">Cytoplasm</keyword>
<dbReference type="InterPro" id="IPR019749">
    <property type="entry name" value="Band_41_domain"/>
</dbReference>
<dbReference type="GO" id="GO:0005516">
    <property type="term" value="F:calmodulin binding"/>
    <property type="evidence" value="ECO:0007669"/>
    <property type="project" value="UniProtKB-KW"/>
</dbReference>
<evidence type="ECO:0000313" key="19">
    <source>
        <dbReference type="Proteomes" id="UP000314980"/>
    </source>
</evidence>
<dbReference type="PANTHER" id="PTHR23280:SF12">
    <property type="entry name" value="PROTEIN 4.1"/>
    <property type="match status" value="1"/>
</dbReference>
<dbReference type="SUPFAM" id="SSF50729">
    <property type="entry name" value="PH domain-like"/>
    <property type="match status" value="1"/>
</dbReference>
<dbReference type="PANTHER" id="PTHR23280">
    <property type="entry name" value="4.1 G PROTEIN"/>
    <property type="match status" value="1"/>
</dbReference>
<dbReference type="PROSITE" id="PS50057">
    <property type="entry name" value="FERM_3"/>
    <property type="match status" value="1"/>
</dbReference>
<dbReference type="InterPro" id="IPR000798">
    <property type="entry name" value="Ez/rad/moesin-like"/>
</dbReference>
<evidence type="ECO:0000256" key="1">
    <source>
        <dbReference type="ARBA" id="ARBA00004123"/>
    </source>
</evidence>
<dbReference type="InterPro" id="IPR018980">
    <property type="entry name" value="FERM_PH-like_C"/>
</dbReference>
<accession>A0A4W6DLN8</accession>
<proteinExistence type="predicted"/>
<keyword evidence="8" id="KW-0498">Mitosis</keyword>
<dbReference type="GO" id="GO:0031032">
    <property type="term" value="P:actomyosin structure organization"/>
    <property type="evidence" value="ECO:0007669"/>
    <property type="project" value="TreeGrafter"/>
</dbReference>
<reference evidence="19" key="1">
    <citation type="submission" date="2015-09" db="EMBL/GenBank/DDBJ databases">
        <authorList>
            <person name="Sai Rama Sridatta P."/>
        </authorList>
    </citation>
    <scope>NUCLEOTIDE SEQUENCE [LARGE SCALE GENOMIC DNA]</scope>
</reference>
<dbReference type="SMART" id="SM00295">
    <property type="entry name" value="B41"/>
    <property type="match status" value="1"/>
</dbReference>
<dbReference type="InterPro" id="IPR018979">
    <property type="entry name" value="FERM_N"/>
</dbReference>
<dbReference type="SMART" id="SM01196">
    <property type="entry name" value="FERM_C"/>
    <property type="match status" value="1"/>
</dbReference>
<dbReference type="CDD" id="cd14473">
    <property type="entry name" value="FERM_B-lobe"/>
    <property type="match status" value="1"/>
</dbReference>
<dbReference type="InterPro" id="IPR011993">
    <property type="entry name" value="PH-like_dom_sf"/>
</dbReference>
<keyword evidence="4" id="KW-0813">Transport</keyword>
<dbReference type="InterPro" id="IPR019747">
    <property type="entry name" value="FERM_CS"/>
</dbReference>
<dbReference type="GO" id="GO:0005886">
    <property type="term" value="C:plasma membrane"/>
    <property type="evidence" value="ECO:0007669"/>
    <property type="project" value="TreeGrafter"/>
</dbReference>
<evidence type="ECO:0000256" key="5">
    <source>
        <dbReference type="ARBA" id="ARBA00022490"/>
    </source>
</evidence>
<dbReference type="PIRSF" id="PIRSF002304">
    <property type="entry name" value="Membrane_skeletal_4_1"/>
    <property type="match status" value="1"/>
</dbReference>
<evidence type="ECO:0000256" key="10">
    <source>
        <dbReference type="ARBA" id="ARBA00023203"/>
    </source>
</evidence>
<dbReference type="PRINTS" id="PR00661">
    <property type="entry name" value="ERMFAMILY"/>
</dbReference>
<dbReference type="GO" id="GO:0051301">
    <property type="term" value="P:cell division"/>
    <property type="evidence" value="ECO:0007669"/>
    <property type="project" value="UniProtKB-KW"/>
</dbReference>
<dbReference type="InterPro" id="IPR014352">
    <property type="entry name" value="FERM/acyl-CoA-bd_prot_sf"/>
</dbReference>
<evidence type="ECO:0000256" key="16">
    <source>
        <dbReference type="ARBA" id="ARBA00032586"/>
    </source>
</evidence>
<dbReference type="Proteomes" id="UP000314980">
    <property type="component" value="Unassembled WGS sequence"/>
</dbReference>
<name>A0A4W6DLN8_LATCA</name>
<dbReference type="Pfam" id="PF00373">
    <property type="entry name" value="FERM_M"/>
    <property type="match status" value="1"/>
</dbReference>
<dbReference type="GO" id="GO:0030866">
    <property type="term" value="P:cortical actin cytoskeleton organization"/>
    <property type="evidence" value="ECO:0007669"/>
    <property type="project" value="InterPro"/>
</dbReference>
<evidence type="ECO:0000256" key="2">
    <source>
        <dbReference type="ARBA" id="ARBA00004245"/>
    </source>
</evidence>
<evidence type="ECO:0000256" key="11">
    <source>
        <dbReference type="ARBA" id="ARBA00023212"/>
    </source>
</evidence>
<comment type="subcellular location">
    <subcellularLocation>
        <location evidence="3">Cytoplasm</location>
        <location evidence="3">Cell cortex</location>
    </subcellularLocation>
    <subcellularLocation>
        <location evidence="2">Cytoplasm</location>
        <location evidence="2">Cytoskeleton</location>
    </subcellularLocation>
    <subcellularLocation>
        <location evidence="1">Nucleus</location>
    </subcellularLocation>
</comment>
<dbReference type="GO" id="GO:0003779">
    <property type="term" value="F:actin binding"/>
    <property type="evidence" value="ECO:0007669"/>
    <property type="project" value="UniProtKB-KW"/>
</dbReference>
<dbReference type="FunFam" id="2.30.29.30:FF:000001">
    <property type="entry name" value="Erythrocyte membrane protein band 4.1"/>
    <property type="match status" value="1"/>
</dbReference>
<dbReference type="InterPro" id="IPR008379">
    <property type="entry name" value="Band_4.1_C"/>
</dbReference>
<dbReference type="SUPFAM" id="SSF54236">
    <property type="entry name" value="Ubiquitin-like"/>
    <property type="match status" value="1"/>
</dbReference>
<keyword evidence="12" id="KW-0539">Nucleus</keyword>
<dbReference type="GO" id="GO:0005634">
    <property type="term" value="C:nucleus"/>
    <property type="evidence" value="ECO:0007669"/>
    <property type="project" value="UniProtKB-SubCell"/>
</dbReference>
<evidence type="ECO:0000256" key="14">
    <source>
        <dbReference type="ARBA" id="ARBA00023658"/>
    </source>
</evidence>
<dbReference type="FunFam" id="3.10.20.90:FF:000002">
    <property type="entry name" value="Erythrocyte protein band 4.1-like 3"/>
    <property type="match status" value="1"/>
</dbReference>
<dbReference type="InterPro" id="IPR007477">
    <property type="entry name" value="SAB_dom"/>
</dbReference>
<dbReference type="GO" id="GO:0005938">
    <property type="term" value="C:cell cortex"/>
    <property type="evidence" value="ECO:0007669"/>
    <property type="project" value="UniProtKB-SubCell"/>
</dbReference>
<dbReference type="Gene3D" id="3.10.20.90">
    <property type="entry name" value="Phosphatidylinositol 3-kinase Catalytic Subunit, Chain A, domain 1"/>
    <property type="match status" value="1"/>
</dbReference>
<dbReference type="Pfam" id="PF08736">
    <property type="entry name" value="FA"/>
    <property type="match status" value="1"/>
</dbReference>
<evidence type="ECO:0000256" key="13">
    <source>
        <dbReference type="ARBA" id="ARBA00023306"/>
    </source>
</evidence>
<dbReference type="Pfam" id="PF09379">
    <property type="entry name" value="FERM_N"/>
    <property type="match status" value="1"/>
</dbReference>
<keyword evidence="9" id="KW-0112">Calmodulin-binding</keyword>
<evidence type="ECO:0000256" key="8">
    <source>
        <dbReference type="ARBA" id="ARBA00022776"/>
    </source>
</evidence>
<dbReference type="Pfam" id="PF05902">
    <property type="entry name" value="4_1_CTD"/>
    <property type="match status" value="1"/>
</dbReference>
<evidence type="ECO:0000256" key="9">
    <source>
        <dbReference type="ARBA" id="ARBA00022860"/>
    </source>
</evidence>
<evidence type="ECO:0000256" key="15">
    <source>
        <dbReference type="ARBA" id="ARBA00030419"/>
    </source>
</evidence>
<dbReference type="InterPro" id="IPR014847">
    <property type="entry name" value="FA"/>
</dbReference>
<protein>
    <recommendedName>
        <fullName evidence="14">Protein 4.1</fullName>
    </recommendedName>
    <alternativeName>
        <fullName evidence="15">Band 4.1</fullName>
    </alternativeName>
    <alternativeName>
        <fullName evidence="16">Erythrocyte membrane protein band 4.1</fullName>
    </alternativeName>
</protein>
<evidence type="ECO:0000256" key="12">
    <source>
        <dbReference type="ARBA" id="ARBA00023242"/>
    </source>
</evidence>
<keyword evidence="7" id="KW-0132">Cell division</keyword>
<reference evidence="18" key="2">
    <citation type="submission" date="2025-08" db="UniProtKB">
        <authorList>
            <consortium name="Ensembl"/>
        </authorList>
    </citation>
    <scope>IDENTIFICATION</scope>
</reference>
<keyword evidence="10" id="KW-0009">Actin-binding</keyword>
<dbReference type="SUPFAM" id="SSF47031">
    <property type="entry name" value="Second domain of FERM"/>
    <property type="match status" value="1"/>
</dbReference>